<dbReference type="SMART" id="SM00408">
    <property type="entry name" value="IGc2"/>
    <property type="match status" value="1"/>
</dbReference>
<reference evidence="3" key="1">
    <citation type="submission" date="2025-08" db="UniProtKB">
        <authorList>
            <consortium name="Ensembl"/>
        </authorList>
    </citation>
    <scope>IDENTIFICATION</scope>
</reference>
<feature type="transmembrane region" description="Helical" evidence="1">
    <location>
        <begin position="216"/>
        <end position="241"/>
    </location>
</feature>
<dbReference type="OMA" id="HEICHST"/>
<dbReference type="GeneTree" id="ENSGT00940000175264"/>
<dbReference type="InterPro" id="IPR003598">
    <property type="entry name" value="Ig_sub2"/>
</dbReference>
<protein>
    <recommendedName>
        <fullName evidence="2">Ig-like domain-containing protein</fullName>
    </recommendedName>
</protein>
<sequence>MYMVSNKLGHCAVTGSTLTLPCTFTPKRSFTEGNREVPLKIFRVGWCKGHEICQGMRPSVYDSSSPNNEPRYRYLGDLEGNCTLQISDAGKQDNETFRFRMEADNTAGHFTNTTGVKITVLDAVKMKISSSSNTSEFSSGQTVSLRCSASECTFTHLEVTWLKDGRVLPENGSTLHLSALTAKDSGNYTCGLKINMRPTQSDPFRLQVEVEDGASALPLVAGVVFGVLLLMITLILIIFIIKRYLCIFVHPNI</sequence>
<evidence type="ECO:0000313" key="3">
    <source>
        <dbReference type="Ensembl" id="ENSCVAP00000024991.1"/>
    </source>
</evidence>
<dbReference type="InterPro" id="IPR036179">
    <property type="entry name" value="Ig-like_dom_sf"/>
</dbReference>
<dbReference type="Proteomes" id="UP000265020">
    <property type="component" value="Unassembled WGS sequence"/>
</dbReference>
<keyword evidence="1" id="KW-0812">Transmembrane</keyword>
<dbReference type="InterPro" id="IPR013783">
    <property type="entry name" value="Ig-like_fold"/>
</dbReference>
<accession>A0A3Q2DYI1</accession>
<dbReference type="AlphaFoldDB" id="A0A3Q2DYI1"/>
<feature type="domain" description="Ig-like" evidence="2">
    <location>
        <begin position="126"/>
        <end position="190"/>
    </location>
</feature>
<evidence type="ECO:0000313" key="4">
    <source>
        <dbReference type="Proteomes" id="UP000265020"/>
    </source>
</evidence>
<dbReference type="PANTHER" id="PTHR46013:SF4">
    <property type="entry name" value="B-CELL RECEPTOR CD22-RELATED"/>
    <property type="match status" value="1"/>
</dbReference>
<dbReference type="Ensembl" id="ENSCVAT00000002777.1">
    <property type="protein sequence ID" value="ENSCVAP00000024991.1"/>
    <property type="gene ID" value="ENSCVAG00000009444.1"/>
</dbReference>
<name>A0A3Q2DYI1_CYPVA</name>
<dbReference type="PROSITE" id="PS50835">
    <property type="entry name" value="IG_LIKE"/>
    <property type="match status" value="1"/>
</dbReference>
<dbReference type="SUPFAM" id="SSF48726">
    <property type="entry name" value="Immunoglobulin"/>
    <property type="match status" value="2"/>
</dbReference>
<evidence type="ECO:0000256" key="1">
    <source>
        <dbReference type="SAM" id="Phobius"/>
    </source>
</evidence>
<dbReference type="Gene3D" id="2.60.40.10">
    <property type="entry name" value="Immunoglobulins"/>
    <property type="match status" value="2"/>
</dbReference>
<organism evidence="3 4">
    <name type="scientific">Cyprinodon variegatus</name>
    <name type="common">Sheepshead minnow</name>
    <dbReference type="NCBI Taxonomy" id="28743"/>
    <lineage>
        <taxon>Eukaryota</taxon>
        <taxon>Metazoa</taxon>
        <taxon>Chordata</taxon>
        <taxon>Craniata</taxon>
        <taxon>Vertebrata</taxon>
        <taxon>Euteleostomi</taxon>
        <taxon>Actinopterygii</taxon>
        <taxon>Neopterygii</taxon>
        <taxon>Teleostei</taxon>
        <taxon>Neoteleostei</taxon>
        <taxon>Acanthomorphata</taxon>
        <taxon>Ovalentaria</taxon>
        <taxon>Atherinomorphae</taxon>
        <taxon>Cyprinodontiformes</taxon>
        <taxon>Cyprinodontidae</taxon>
        <taxon>Cyprinodon</taxon>
    </lineage>
</organism>
<dbReference type="STRING" id="28743.ENSCVAP00000024991"/>
<dbReference type="PANTHER" id="PTHR46013">
    <property type="entry name" value="VASCULAR CELL ADHESION MOLECULE 1"/>
    <property type="match status" value="1"/>
</dbReference>
<proteinExistence type="predicted"/>
<keyword evidence="1" id="KW-0472">Membrane</keyword>
<evidence type="ECO:0000259" key="2">
    <source>
        <dbReference type="PROSITE" id="PS50835"/>
    </source>
</evidence>
<keyword evidence="4" id="KW-1185">Reference proteome</keyword>
<dbReference type="CDD" id="cd00096">
    <property type="entry name" value="Ig"/>
    <property type="match status" value="1"/>
</dbReference>
<dbReference type="SMART" id="SM00409">
    <property type="entry name" value="IG"/>
    <property type="match status" value="2"/>
</dbReference>
<reference evidence="3" key="2">
    <citation type="submission" date="2025-09" db="UniProtKB">
        <authorList>
            <consortium name="Ensembl"/>
        </authorList>
    </citation>
    <scope>IDENTIFICATION</scope>
</reference>
<dbReference type="InterPro" id="IPR003599">
    <property type="entry name" value="Ig_sub"/>
</dbReference>
<dbReference type="InterPro" id="IPR007110">
    <property type="entry name" value="Ig-like_dom"/>
</dbReference>
<dbReference type="Pfam" id="PF13895">
    <property type="entry name" value="Ig_2"/>
    <property type="match status" value="1"/>
</dbReference>
<keyword evidence="1" id="KW-1133">Transmembrane helix</keyword>